<dbReference type="EMBL" id="BAAAOA010000008">
    <property type="protein sequence ID" value="GAA1750712.1"/>
    <property type="molecule type" value="Genomic_DNA"/>
</dbReference>
<feature type="transmembrane region" description="Helical" evidence="1">
    <location>
        <begin position="15"/>
        <end position="37"/>
    </location>
</feature>
<evidence type="ECO:0000256" key="1">
    <source>
        <dbReference type="SAM" id="Phobius"/>
    </source>
</evidence>
<keyword evidence="1" id="KW-1133">Transmembrane helix</keyword>
<dbReference type="RefSeq" id="WP_344119851.1">
    <property type="nucleotide sequence ID" value="NZ_BAAAOA010000008.1"/>
</dbReference>
<sequence>MIPHLWMVWGVTFDFPWRAEVIAGLITAGLMLVVYRVEVTRAGIGR</sequence>
<accession>A0ABN2K938</accession>
<name>A0ABN2K938_9MICC</name>
<keyword evidence="1" id="KW-0472">Membrane</keyword>
<reference evidence="2 3" key="1">
    <citation type="journal article" date="2019" name="Int. J. Syst. Evol. Microbiol.">
        <title>The Global Catalogue of Microorganisms (GCM) 10K type strain sequencing project: providing services to taxonomists for standard genome sequencing and annotation.</title>
        <authorList>
            <consortium name="The Broad Institute Genomics Platform"/>
            <consortium name="The Broad Institute Genome Sequencing Center for Infectious Disease"/>
            <person name="Wu L."/>
            <person name="Ma J."/>
        </authorList>
    </citation>
    <scope>NUCLEOTIDE SEQUENCE [LARGE SCALE GENOMIC DNA]</scope>
    <source>
        <strain evidence="2 3">JCM 14735</strain>
    </source>
</reference>
<comment type="caution">
    <text evidence="2">The sequence shown here is derived from an EMBL/GenBank/DDBJ whole genome shotgun (WGS) entry which is preliminary data.</text>
</comment>
<evidence type="ECO:0000313" key="2">
    <source>
        <dbReference type="EMBL" id="GAA1750712.1"/>
    </source>
</evidence>
<keyword evidence="1" id="KW-0812">Transmembrane</keyword>
<proteinExistence type="predicted"/>
<protein>
    <submittedName>
        <fullName evidence="2">Uncharacterized protein</fullName>
    </submittedName>
</protein>
<dbReference type="Proteomes" id="UP001501204">
    <property type="component" value="Unassembled WGS sequence"/>
</dbReference>
<organism evidence="2 3">
    <name type="scientific">Kocuria aegyptia</name>
    <dbReference type="NCBI Taxonomy" id="330943"/>
    <lineage>
        <taxon>Bacteria</taxon>
        <taxon>Bacillati</taxon>
        <taxon>Actinomycetota</taxon>
        <taxon>Actinomycetes</taxon>
        <taxon>Micrococcales</taxon>
        <taxon>Micrococcaceae</taxon>
        <taxon>Kocuria</taxon>
    </lineage>
</organism>
<keyword evidence="3" id="KW-1185">Reference proteome</keyword>
<gene>
    <name evidence="2" type="ORF">GCM10009767_07020</name>
</gene>
<evidence type="ECO:0000313" key="3">
    <source>
        <dbReference type="Proteomes" id="UP001501204"/>
    </source>
</evidence>